<dbReference type="Proteomes" id="UP000008281">
    <property type="component" value="Unassembled WGS sequence"/>
</dbReference>
<dbReference type="HOGENOM" id="CLU_007994_0_0_1"/>
<dbReference type="PANTHER" id="PTHR21447">
    <property type="entry name" value="RING-TYPE DOMAIN-CONTAINING PROTEIN-RELATED"/>
    <property type="match status" value="1"/>
</dbReference>
<sequence>MAQFLKCPDHVLASNIVYSHVYVYILPELRPCLHNSKPNESTKLVEDNGEEVIQKMLDKSNNQLRMYGSAKELAENIKIFRSFSDSFRFFKDQQYPFNATPVIYNSLNGEKYLCKPDIYTIIQNIALHTINHHKSLGFHLMLAKVLRSKIVLTDGHLEFVKFDEKMFDEIEKEMREGEKKSVEQAVIAHLKHLGMSFLTKNYAAIVSKLRELNPSIWDDDMANALLIQLQYSSRTQMKAQKEGILTWLTNTCIVNCIVQIMEKRAPLFMSTPDTSPITVRLFEDGEERYVMEAELYHALNRLSTGYEIFEIRNDGLNFEGMSMNDVEKKYGDRIQTIEFIHTPILRSKHRAVPIKSHFPGQFVIPAVDLFFEFWRNVILGQKLFQKYQCSDWKKFAPTFHNIEEFLYTGKKEQYFLTTDIRVESVVGNSLKQFKVSSINEVRNVKKSGFTVQNLKEELKYLGLTNTFPEIQDYAEDVYEEIYKAKKERYLKTCDLFDAVESCQLICVLNRVPNLKMFVHNQKGCGRVFGYKCEHCEEKKDASDETEEELQKPLKNLKIESSEETRSQKEEEEVPNLEKNPTNEGFNDSDDDKENQNPIKDQKTSKKMVSDIMNLLAQRSKVPIEILTENSEECISESQQQSQLQMELKEKISVKTEENQRLQETILKLTAENEANQRVIQQLLDKLTVGRQKKDMEEVSDDSGALLAVRIPPVVICYVCHKEIEPSDDDWLDCSRTGEKFHQVCAYFHIRIHEECPACDDKIPNYF</sequence>
<feature type="compositionally biased region" description="Basic and acidic residues" evidence="2">
    <location>
        <begin position="539"/>
        <end position="568"/>
    </location>
</feature>
<evidence type="ECO:0000256" key="2">
    <source>
        <dbReference type="SAM" id="MobiDB-lite"/>
    </source>
</evidence>
<dbReference type="Pfam" id="PF25100">
    <property type="entry name" value="DUF7809"/>
    <property type="match status" value="1"/>
</dbReference>
<evidence type="ECO:0000313" key="4">
    <source>
        <dbReference type="EMBL" id="EFO96119.1"/>
    </source>
</evidence>
<dbReference type="EMBL" id="DS268638">
    <property type="protein sequence ID" value="EFO96119.1"/>
    <property type="molecule type" value="Genomic_DNA"/>
</dbReference>
<gene>
    <name evidence="4" type="ORF">CRE_22673</name>
</gene>
<dbReference type="InParanoid" id="E3NFK3"/>
<dbReference type="GO" id="GO:0045121">
    <property type="term" value="C:membrane raft"/>
    <property type="evidence" value="ECO:0007669"/>
    <property type="project" value="TreeGrafter"/>
</dbReference>
<evidence type="ECO:0000256" key="1">
    <source>
        <dbReference type="SAM" id="Coils"/>
    </source>
</evidence>
<evidence type="ECO:0000259" key="3">
    <source>
        <dbReference type="Pfam" id="PF25100"/>
    </source>
</evidence>
<dbReference type="eggNOG" id="KOG0800">
    <property type="taxonomic scope" value="Eukaryota"/>
</dbReference>
<dbReference type="InterPro" id="IPR056711">
    <property type="entry name" value="DUF7809"/>
</dbReference>
<reference evidence="4" key="1">
    <citation type="submission" date="2007-07" db="EMBL/GenBank/DDBJ databases">
        <title>PCAP assembly of the Caenorhabditis remanei genome.</title>
        <authorList>
            <consortium name="The Caenorhabditis remanei Sequencing Consortium"/>
            <person name="Wilson R.K."/>
        </authorList>
    </citation>
    <scope>NUCLEOTIDE SEQUENCE [LARGE SCALE GENOMIC DNA]</scope>
    <source>
        <strain evidence="4">PB4641</strain>
    </source>
</reference>
<keyword evidence="1" id="KW-0175">Coiled coil</keyword>
<proteinExistence type="predicted"/>
<organism evidence="5">
    <name type="scientific">Caenorhabditis remanei</name>
    <name type="common">Caenorhabditis vulgaris</name>
    <dbReference type="NCBI Taxonomy" id="31234"/>
    <lineage>
        <taxon>Eukaryota</taxon>
        <taxon>Metazoa</taxon>
        <taxon>Ecdysozoa</taxon>
        <taxon>Nematoda</taxon>
        <taxon>Chromadorea</taxon>
        <taxon>Rhabditida</taxon>
        <taxon>Rhabditina</taxon>
        <taxon>Rhabditomorpha</taxon>
        <taxon>Rhabditoidea</taxon>
        <taxon>Rhabditidae</taxon>
        <taxon>Peloderinae</taxon>
        <taxon>Caenorhabditis</taxon>
    </lineage>
</organism>
<feature type="domain" description="DUF7809" evidence="3">
    <location>
        <begin position="112"/>
        <end position="270"/>
    </location>
</feature>
<dbReference type="AlphaFoldDB" id="E3NFK3"/>
<feature type="coiled-coil region" evidence="1">
    <location>
        <begin position="644"/>
        <end position="678"/>
    </location>
</feature>
<protein>
    <recommendedName>
        <fullName evidence="3">DUF7809 domain-containing protein</fullName>
    </recommendedName>
</protein>
<keyword evidence="5" id="KW-1185">Reference proteome</keyword>
<accession>E3NFK3</accession>
<evidence type="ECO:0000313" key="5">
    <source>
        <dbReference type="Proteomes" id="UP000008281"/>
    </source>
</evidence>
<feature type="region of interest" description="Disordered" evidence="2">
    <location>
        <begin position="539"/>
        <end position="606"/>
    </location>
</feature>
<dbReference type="PANTHER" id="PTHR21447:SF13">
    <property type="entry name" value="RING-TYPE DOMAIN-CONTAINING PROTEIN"/>
    <property type="match status" value="1"/>
</dbReference>
<dbReference type="OrthoDB" id="5874481at2759"/>
<name>E3NFK3_CAERE</name>
<dbReference type="GO" id="GO:0045087">
    <property type="term" value="P:innate immune response"/>
    <property type="evidence" value="ECO:0007669"/>
    <property type="project" value="TreeGrafter"/>
</dbReference>